<reference evidence="1 2" key="1">
    <citation type="journal article" date="2021" name="Environ. Microbiol.">
        <title>Gene family expansions and transcriptome signatures uncover fungal adaptations to wood decay.</title>
        <authorList>
            <person name="Hage H."/>
            <person name="Miyauchi S."/>
            <person name="Viragh M."/>
            <person name="Drula E."/>
            <person name="Min B."/>
            <person name="Chaduli D."/>
            <person name="Navarro D."/>
            <person name="Favel A."/>
            <person name="Norest M."/>
            <person name="Lesage-Meessen L."/>
            <person name="Balint B."/>
            <person name="Merenyi Z."/>
            <person name="de Eugenio L."/>
            <person name="Morin E."/>
            <person name="Martinez A.T."/>
            <person name="Baldrian P."/>
            <person name="Stursova M."/>
            <person name="Martinez M.J."/>
            <person name="Novotny C."/>
            <person name="Magnuson J.K."/>
            <person name="Spatafora J.W."/>
            <person name="Maurice S."/>
            <person name="Pangilinan J."/>
            <person name="Andreopoulos W."/>
            <person name="LaButti K."/>
            <person name="Hundley H."/>
            <person name="Na H."/>
            <person name="Kuo A."/>
            <person name="Barry K."/>
            <person name="Lipzen A."/>
            <person name="Henrissat B."/>
            <person name="Riley R."/>
            <person name="Ahrendt S."/>
            <person name="Nagy L.G."/>
            <person name="Grigoriev I.V."/>
            <person name="Martin F."/>
            <person name="Rosso M.N."/>
        </authorList>
    </citation>
    <scope>NUCLEOTIDE SEQUENCE [LARGE SCALE GENOMIC DNA]</scope>
    <source>
        <strain evidence="1 2">CIRM-BRFM 1785</strain>
    </source>
</reference>
<dbReference type="Proteomes" id="UP000814176">
    <property type="component" value="Unassembled WGS sequence"/>
</dbReference>
<keyword evidence="2" id="KW-1185">Reference proteome</keyword>
<proteinExistence type="predicted"/>
<dbReference type="EMBL" id="JADCUA010000030">
    <property type="protein sequence ID" value="KAH9830604.1"/>
    <property type="molecule type" value="Genomic_DNA"/>
</dbReference>
<dbReference type="InterPro" id="IPR014752">
    <property type="entry name" value="Arrestin-like_C"/>
</dbReference>
<organism evidence="1 2">
    <name type="scientific">Rhodofomes roseus</name>
    <dbReference type="NCBI Taxonomy" id="34475"/>
    <lineage>
        <taxon>Eukaryota</taxon>
        <taxon>Fungi</taxon>
        <taxon>Dikarya</taxon>
        <taxon>Basidiomycota</taxon>
        <taxon>Agaricomycotina</taxon>
        <taxon>Agaricomycetes</taxon>
        <taxon>Polyporales</taxon>
        <taxon>Rhodofomes</taxon>
    </lineage>
</organism>
<accession>A0ABQ8K1P5</accession>
<protein>
    <recommendedName>
        <fullName evidence="3">Arrestin-like N-terminal domain-containing protein</fullName>
    </recommendedName>
</protein>
<evidence type="ECO:0008006" key="3">
    <source>
        <dbReference type="Google" id="ProtNLM"/>
    </source>
</evidence>
<dbReference type="Gene3D" id="2.60.40.640">
    <property type="match status" value="1"/>
</dbReference>
<name>A0ABQ8K1P5_9APHY</name>
<sequence>MSPTSGIHLSIDNATCYVGETIAGTVTLDLKALRSDRVSAVAVHVSGILQIGYLDNFIPQQLPTLRRFQLVKVSRPIWNEGERPDLDSHWQSAILREPFKWKVSNNAPPSIESNHKNHNCYVNVTYTIEVVGLRPGLLRLDRRVRRTVTVQPPVDQAELNTLELLRRGYQGPWRQGGISKHVRKLWFLGAREYVEVLLATPEIVYPVNADIPFTLGVITKSLTKPYKSGRESWPSRPARQSDVHLALNQIVNVHVQSSKVGWNAKQAGGAFEKLKLGDVHMERQEERWEAYEDGNGRWERKTVLRSTFRLERPPYTHINIPFQHGTADVEVKHNLYIRVRVGTVRWLRMQISLDHTRRSAAG</sequence>
<evidence type="ECO:0000313" key="1">
    <source>
        <dbReference type="EMBL" id="KAH9830604.1"/>
    </source>
</evidence>
<comment type="caution">
    <text evidence="1">The sequence shown here is derived from an EMBL/GenBank/DDBJ whole genome shotgun (WGS) entry which is preliminary data.</text>
</comment>
<dbReference type="RefSeq" id="XP_047773899.1">
    <property type="nucleotide sequence ID" value="XM_047928020.1"/>
</dbReference>
<evidence type="ECO:0000313" key="2">
    <source>
        <dbReference type="Proteomes" id="UP000814176"/>
    </source>
</evidence>
<dbReference type="GeneID" id="72008752"/>
<gene>
    <name evidence="1" type="ORF">C8Q71DRAFT_862356</name>
</gene>